<dbReference type="PANTHER" id="PTHR42852:SF13">
    <property type="entry name" value="PROTEIN DIPZ"/>
    <property type="match status" value="1"/>
</dbReference>
<feature type="chain" id="PRO_5016563711" evidence="1">
    <location>
        <begin position="24"/>
        <end position="339"/>
    </location>
</feature>
<dbReference type="Gene3D" id="3.40.30.10">
    <property type="entry name" value="Glutaredoxin"/>
    <property type="match status" value="1"/>
</dbReference>
<dbReference type="InterPro" id="IPR050553">
    <property type="entry name" value="Thioredoxin_ResA/DsbE_sf"/>
</dbReference>
<dbReference type="OrthoDB" id="9815205at2"/>
<feature type="domain" description="Thioredoxin-like fold" evidence="2">
    <location>
        <begin position="230"/>
        <end position="322"/>
    </location>
</feature>
<organism evidence="3 4">
    <name type="scientific">Mucilaginibacter conchicola</name>
    <dbReference type="NCBI Taxonomy" id="2303333"/>
    <lineage>
        <taxon>Bacteria</taxon>
        <taxon>Pseudomonadati</taxon>
        <taxon>Bacteroidota</taxon>
        <taxon>Sphingobacteriia</taxon>
        <taxon>Sphingobacteriales</taxon>
        <taxon>Sphingobacteriaceae</taxon>
        <taxon>Mucilaginibacter</taxon>
    </lineage>
</organism>
<evidence type="ECO:0000313" key="4">
    <source>
        <dbReference type="Proteomes" id="UP000264217"/>
    </source>
</evidence>
<protein>
    <submittedName>
        <fullName evidence="3">TlpA family protein disulfide reductase</fullName>
    </submittedName>
</protein>
<name>A0A372NXE1_9SPHI</name>
<sequence>MKKSTLNLFAIIILLMLPLSSIAQTTITTVIKSPIKIDSVSMDDVSTTEHYSFPFKDTLTFNFRKKDIDCYNIKYYVNNKRYKNQLWLNAGKISVNAHLTDTSHFIIDTVVNSPFYYHKLTFLKNIALLRKDSSAYNAALLPEIENHLEQTWSMYLALSYIDYNQNSKDNLLKLKAILVQQKTDFSWFMLYKIAIPRLNELLKVRSFNIAGFAFINRQGKTTDIKLQDYDYYLLDFWFLDCPPCRRDHMWISENLDKIAAQKVKVISIGTDKKELLSDWNKYLAQHKYTWDNYLEPANKKITEQLGISDYPSYVLLNSKGEIVRTANSVIDALQQFKIN</sequence>
<dbReference type="InterPro" id="IPR012336">
    <property type="entry name" value="Thioredoxin-like_fold"/>
</dbReference>
<dbReference type="Proteomes" id="UP000264217">
    <property type="component" value="Unassembled WGS sequence"/>
</dbReference>
<evidence type="ECO:0000259" key="2">
    <source>
        <dbReference type="Pfam" id="PF13905"/>
    </source>
</evidence>
<proteinExistence type="predicted"/>
<evidence type="ECO:0000313" key="3">
    <source>
        <dbReference type="EMBL" id="RFZ94339.1"/>
    </source>
</evidence>
<evidence type="ECO:0000256" key="1">
    <source>
        <dbReference type="SAM" id="SignalP"/>
    </source>
</evidence>
<reference evidence="3 4" key="1">
    <citation type="submission" date="2018-08" db="EMBL/GenBank/DDBJ databases">
        <title>Mucilaginibacter sp. MYSH2.</title>
        <authorList>
            <person name="Seo T."/>
        </authorList>
    </citation>
    <scope>NUCLEOTIDE SEQUENCE [LARGE SCALE GENOMIC DNA]</scope>
    <source>
        <strain evidence="3 4">MYSH2</strain>
    </source>
</reference>
<dbReference type="InterPro" id="IPR036249">
    <property type="entry name" value="Thioredoxin-like_sf"/>
</dbReference>
<dbReference type="RefSeq" id="WP_117389903.1">
    <property type="nucleotide sequence ID" value="NZ_QWDC01000001.1"/>
</dbReference>
<dbReference type="Pfam" id="PF13905">
    <property type="entry name" value="Thioredoxin_8"/>
    <property type="match status" value="1"/>
</dbReference>
<feature type="signal peptide" evidence="1">
    <location>
        <begin position="1"/>
        <end position="23"/>
    </location>
</feature>
<dbReference type="AlphaFoldDB" id="A0A372NXE1"/>
<dbReference type="CDD" id="cd02966">
    <property type="entry name" value="TlpA_like_family"/>
    <property type="match status" value="1"/>
</dbReference>
<accession>A0A372NXE1</accession>
<dbReference type="EMBL" id="QWDC01000001">
    <property type="protein sequence ID" value="RFZ94339.1"/>
    <property type="molecule type" value="Genomic_DNA"/>
</dbReference>
<dbReference type="SUPFAM" id="SSF52833">
    <property type="entry name" value="Thioredoxin-like"/>
    <property type="match status" value="1"/>
</dbReference>
<dbReference type="PANTHER" id="PTHR42852">
    <property type="entry name" value="THIOL:DISULFIDE INTERCHANGE PROTEIN DSBE"/>
    <property type="match status" value="1"/>
</dbReference>
<keyword evidence="4" id="KW-1185">Reference proteome</keyword>
<comment type="caution">
    <text evidence="3">The sequence shown here is derived from an EMBL/GenBank/DDBJ whole genome shotgun (WGS) entry which is preliminary data.</text>
</comment>
<keyword evidence="1" id="KW-0732">Signal</keyword>
<gene>
    <name evidence="3" type="ORF">D0C36_01925</name>
</gene>